<evidence type="ECO:0000313" key="3">
    <source>
        <dbReference type="EMBL" id="OJD27350.1"/>
    </source>
</evidence>
<dbReference type="STRING" id="1658174.A0A1J9QEV3"/>
<dbReference type="EMBL" id="LGTZ01000110">
    <property type="protein sequence ID" value="OJD27350.1"/>
    <property type="molecule type" value="Genomic_DNA"/>
</dbReference>
<evidence type="ECO:0000256" key="1">
    <source>
        <dbReference type="ARBA" id="ARBA00022741"/>
    </source>
</evidence>
<keyword evidence="2" id="KW-0342">GTP-binding</keyword>
<protein>
    <submittedName>
        <fullName evidence="3">Uncharacterized protein</fullName>
    </submittedName>
</protein>
<accession>A0A1J9QEV3</accession>
<keyword evidence="4" id="KW-1185">Reference proteome</keyword>
<dbReference type="PANTHER" id="PTHR24072">
    <property type="entry name" value="RHO FAMILY GTPASE"/>
    <property type="match status" value="1"/>
</dbReference>
<evidence type="ECO:0000256" key="2">
    <source>
        <dbReference type="ARBA" id="ARBA00023134"/>
    </source>
</evidence>
<dbReference type="Proteomes" id="UP000242791">
    <property type="component" value="Unassembled WGS sequence"/>
</dbReference>
<proteinExistence type="predicted"/>
<dbReference type="VEuPathDB" id="FungiDB:ACJ73_01265"/>
<dbReference type="Gene3D" id="3.40.50.300">
    <property type="entry name" value="P-loop containing nucleotide triphosphate hydrolases"/>
    <property type="match status" value="1"/>
</dbReference>
<dbReference type="GO" id="GO:0003924">
    <property type="term" value="F:GTPase activity"/>
    <property type="evidence" value="ECO:0007669"/>
    <property type="project" value="InterPro"/>
</dbReference>
<dbReference type="GO" id="GO:0007264">
    <property type="term" value="P:small GTPase-mediated signal transduction"/>
    <property type="evidence" value="ECO:0007669"/>
    <property type="project" value="InterPro"/>
</dbReference>
<dbReference type="Pfam" id="PF00071">
    <property type="entry name" value="Ras"/>
    <property type="match status" value="1"/>
</dbReference>
<dbReference type="GO" id="GO:0005525">
    <property type="term" value="F:GTP binding"/>
    <property type="evidence" value="ECO:0007669"/>
    <property type="project" value="UniProtKB-KW"/>
</dbReference>
<dbReference type="OrthoDB" id="10006973at2759"/>
<sequence>MEDFLNVSEDHQASNGRYGMPALCDACYHRTLNMEHNSESPLFNTLLQTPLRLHGQNYAVYLRDTSYEEARLRPLSFPGANLAIICFSVTNIHSFHAIDSIWLEEINHFHPRGIPKIVIGNKIDLRMHHAGEGEAQRKRNQKNRSKKQIPLLPLWGNDVPEPADGNRSVSREEGMRLAEAINAVAYVESSAMTEEGMSGVFNAIQEVKVFPRFLALLSRPAKKE</sequence>
<keyword evidence="1" id="KW-0547">Nucleotide-binding</keyword>
<dbReference type="PROSITE" id="PS51419">
    <property type="entry name" value="RAB"/>
    <property type="match status" value="1"/>
</dbReference>
<comment type="caution">
    <text evidence="3">The sequence shown here is derived from an EMBL/GenBank/DDBJ whole genome shotgun (WGS) entry which is preliminary data.</text>
</comment>
<evidence type="ECO:0000313" key="4">
    <source>
        <dbReference type="Proteomes" id="UP000242791"/>
    </source>
</evidence>
<name>A0A1J9QEV3_9EURO</name>
<dbReference type="InterPro" id="IPR027417">
    <property type="entry name" value="P-loop_NTPase"/>
</dbReference>
<organism evidence="3 4">
    <name type="scientific">Blastomyces percursus</name>
    <dbReference type="NCBI Taxonomy" id="1658174"/>
    <lineage>
        <taxon>Eukaryota</taxon>
        <taxon>Fungi</taxon>
        <taxon>Dikarya</taxon>
        <taxon>Ascomycota</taxon>
        <taxon>Pezizomycotina</taxon>
        <taxon>Eurotiomycetes</taxon>
        <taxon>Eurotiomycetidae</taxon>
        <taxon>Onygenales</taxon>
        <taxon>Ajellomycetaceae</taxon>
        <taxon>Blastomyces</taxon>
    </lineage>
</organism>
<dbReference type="SUPFAM" id="SSF52540">
    <property type="entry name" value="P-loop containing nucleoside triphosphate hydrolases"/>
    <property type="match status" value="1"/>
</dbReference>
<dbReference type="PROSITE" id="PS51420">
    <property type="entry name" value="RHO"/>
    <property type="match status" value="1"/>
</dbReference>
<dbReference type="InterPro" id="IPR003578">
    <property type="entry name" value="Small_GTPase_Rho"/>
</dbReference>
<dbReference type="SMART" id="SM00174">
    <property type="entry name" value="RHO"/>
    <property type="match status" value="1"/>
</dbReference>
<dbReference type="AlphaFoldDB" id="A0A1J9QEV3"/>
<gene>
    <name evidence="3" type="ORF">ACJ73_01265</name>
</gene>
<dbReference type="InterPro" id="IPR001806">
    <property type="entry name" value="Small_GTPase"/>
</dbReference>
<reference evidence="3 4" key="1">
    <citation type="submission" date="2015-08" db="EMBL/GenBank/DDBJ databases">
        <title>Emmonsia species relationships and genome sequence.</title>
        <authorList>
            <person name="Cuomo C.A."/>
            <person name="Schwartz I.S."/>
            <person name="Kenyon C."/>
            <person name="De Hoog G.S."/>
            <person name="Govender N.P."/>
            <person name="Botha A."/>
            <person name="Moreno L."/>
            <person name="De Vries M."/>
            <person name="Munoz J.F."/>
            <person name="Stielow J.B."/>
        </authorList>
    </citation>
    <scope>NUCLEOTIDE SEQUENCE [LARGE SCALE GENOMIC DNA]</scope>
    <source>
        <strain evidence="3 4">EI222</strain>
    </source>
</reference>